<dbReference type="EMBL" id="RQXW01000004">
    <property type="protein sequence ID" value="RTE66690.1"/>
    <property type="molecule type" value="Genomic_DNA"/>
</dbReference>
<dbReference type="Pfam" id="PF04268">
    <property type="entry name" value="SoxG"/>
    <property type="match status" value="1"/>
</dbReference>
<reference evidence="1 2" key="1">
    <citation type="submission" date="2018-11" db="EMBL/GenBank/DDBJ databases">
        <title>The draft genome sequence of Amphritea opalescens ANRC-JH13T.</title>
        <authorList>
            <person name="Fang Z."/>
            <person name="Zhang Y."/>
            <person name="Han X."/>
        </authorList>
    </citation>
    <scope>NUCLEOTIDE SEQUENCE [LARGE SCALE GENOMIC DNA]</scope>
    <source>
        <strain evidence="1 2">ANRC-JH13</strain>
    </source>
</reference>
<protein>
    <recommendedName>
        <fullName evidence="3">Sarcosine oxidase subunit gamma</fullName>
    </recommendedName>
</protein>
<dbReference type="AlphaFoldDB" id="A0A430KT82"/>
<evidence type="ECO:0000313" key="1">
    <source>
        <dbReference type="EMBL" id="RTE66690.1"/>
    </source>
</evidence>
<dbReference type="InterPro" id="IPR007375">
    <property type="entry name" value="SoxG"/>
</dbReference>
<sequence>MDKLALQTTLNSTSLGHEEVNISGIRINPVSSFGMVRLQGPGNDRVFKEFVGTEIVNLPGPSETAVTNELRCLWLTPNEWLFVTTEGQEVEVLKKLQPITVGRAALATMITDSRAVYAISGDKVEQLLSKICTLNLELTSFPIDHCVITRMVGIAVMIVRLEESMFEFYVDRSQATFFWERLKDAALEL</sequence>
<keyword evidence="2" id="KW-1185">Reference proteome</keyword>
<evidence type="ECO:0008006" key="3">
    <source>
        <dbReference type="Google" id="ProtNLM"/>
    </source>
</evidence>
<proteinExistence type="predicted"/>
<dbReference type="Gene3D" id="3.30.70.1520">
    <property type="entry name" value="Heterotetrameric sarcosine oxidase"/>
    <property type="match status" value="1"/>
</dbReference>
<dbReference type="RefSeq" id="WP_126157793.1">
    <property type="nucleotide sequence ID" value="NZ_RQXW01000004.1"/>
</dbReference>
<gene>
    <name evidence="1" type="ORF">EH243_06310</name>
</gene>
<name>A0A430KT82_9GAMM</name>
<dbReference type="Gene3D" id="3.30.1360.120">
    <property type="entry name" value="Probable tRNA modification gtpase trme, domain 1"/>
    <property type="match status" value="1"/>
</dbReference>
<evidence type="ECO:0000313" key="2">
    <source>
        <dbReference type="Proteomes" id="UP000283087"/>
    </source>
</evidence>
<dbReference type="SUPFAM" id="SSF103025">
    <property type="entry name" value="Folate-binding domain"/>
    <property type="match status" value="1"/>
</dbReference>
<dbReference type="InterPro" id="IPR027266">
    <property type="entry name" value="TrmE/GcvT-like"/>
</dbReference>
<dbReference type="OrthoDB" id="9814782at2"/>
<accession>A0A430KT82</accession>
<comment type="caution">
    <text evidence="1">The sequence shown here is derived from an EMBL/GenBank/DDBJ whole genome shotgun (WGS) entry which is preliminary data.</text>
</comment>
<organism evidence="1 2">
    <name type="scientific">Amphritea opalescens</name>
    <dbReference type="NCBI Taxonomy" id="2490544"/>
    <lineage>
        <taxon>Bacteria</taxon>
        <taxon>Pseudomonadati</taxon>
        <taxon>Pseudomonadota</taxon>
        <taxon>Gammaproteobacteria</taxon>
        <taxon>Oceanospirillales</taxon>
        <taxon>Oceanospirillaceae</taxon>
        <taxon>Amphritea</taxon>
    </lineage>
</organism>
<dbReference type="Proteomes" id="UP000283087">
    <property type="component" value="Unassembled WGS sequence"/>
</dbReference>